<reference evidence="1" key="1">
    <citation type="submission" date="2020-05" db="EMBL/GenBank/DDBJ databases">
        <title>Large-scale comparative analyses of tick genomes elucidate their genetic diversity and vector capacities.</title>
        <authorList>
            <person name="Jia N."/>
            <person name="Wang J."/>
            <person name="Shi W."/>
            <person name="Du L."/>
            <person name="Sun Y."/>
            <person name="Zhan W."/>
            <person name="Jiang J."/>
            <person name="Wang Q."/>
            <person name="Zhang B."/>
            <person name="Ji P."/>
            <person name="Sakyi L.B."/>
            <person name="Cui X."/>
            <person name="Yuan T."/>
            <person name="Jiang B."/>
            <person name="Yang W."/>
            <person name="Lam T.T.-Y."/>
            <person name="Chang Q."/>
            <person name="Ding S."/>
            <person name="Wang X."/>
            <person name="Zhu J."/>
            <person name="Ruan X."/>
            <person name="Zhao L."/>
            <person name="Wei J."/>
            <person name="Que T."/>
            <person name="Du C."/>
            <person name="Cheng J."/>
            <person name="Dai P."/>
            <person name="Han X."/>
            <person name="Huang E."/>
            <person name="Gao Y."/>
            <person name="Liu J."/>
            <person name="Shao H."/>
            <person name="Ye R."/>
            <person name="Li L."/>
            <person name="Wei W."/>
            <person name="Wang X."/>
            <person name="Wang C."/>
            <person name="Yang T."/>
            <person name="Huo Q."/>
            <person name="Li W."/>
            <person name="Guo W."/>
            <person name="Chen H."/>
            <person name="Zhou L."/>
            <person name="Ni X."/>
            <person name="Tian J."/>
            <person name="Zhou Y."/>
            <person name="Sheng Y."/>
            <person name="Liu T."/>
            <person name="Pan Y."/>
            <person name="Xia L."/>
            <person name="Li J."/>
            <person name="Zhao F."/>
            <person name="Cao W."/>
        </authorList>
    </citation>
    <scope>NUCLEOTIDE SEQUENCE</scope>
    <source>
        <strain evidence="1">Hyas-2018</strain>
    </source>
</reference>
<dbReference type="Proteomes" id="UP000821845">
    <property type="component" value="Chromosome 1"/>
</dbReference>
<accession>A0ACB7TJ73</accession>
<comment type="caution">
    <text evidence="1">The sequence shown here is derived from an EMBL/GenBank/DDBJ whole genome shotgun (WGS) entry which is preliminary data.</text>
</comment>
<keyword evidence="2" id="KW-1185">Reference proteome</keyword>
<name>A0ACB7TJ73_HYAAI</name>
<organism evidence="1 2">
    <name type="scientific">Hyalomma asiaticum</name>
    <name type="common">Tick</name>
    <dbReference type="NCBI Taxonomy" id="266040"/>
    <lineage>
        <taxon>Eukaryota</taxon>
        <taxon>Metazoa</taxon>
        <taxon>Ecdysozoa</taxon>
        <taxon>Arthropoda</taxon>
        <taxon>Chelicerata</taxon>
        <taxon>Arachnida</taxon>
        <taxon>Acari</taxon>
        <taxon>Parasitiformes</taxon>
        <taxon>Ixodida</taxon>
        <taxon>Ixodoidea</taxon>
        <taxon>Ixodidae</taxon>
        <taxon>Hyalomminae</taxon>
        <taxon>Hyalomma</taxon>
    </lineage>
</organism>
<gene>
    <name evidence="1" type="ORF">HPB50_012635</name>
</gene>
<proteinExistence type="predicted"/>
<sequence length="242" mass="27220">MRSMYSGKNPPCAAGTLRGKGLVSDREVLHAQASRRRRDQRFDRLGARRRIAVANEAPRETPDDAMQLIRQLRDWKLQRKLVMVGAPKRRAPFRPPSHYPNPFPAPGDYSCFRQQHLHYYDRIRHRFMRNTSSVGGGQHASCKASHAASQNSEWPPRDASSQVSFAPADFKFQYQFPGTKRIATREAYNGRLSGVRQTSDFRRIGCLLYERWIGCTSGRVSCGGIGCTKRGAAGVKRPAASA</sequence>
<protein>
    <submittedName>
        <fullName evidence="1">Uncharacterized protein</fullName>
    </submittedName>
</protein>
<evidence type="ECO:0000313" key="2">
    <source>
        <dbReference type="Proteomes" id="UP000821845"/>
    </source>
</evidence>
<evidence type="ECO:0000313" key="1">
    <source>
        <dbReference type="EMBL" id="KAH6946271.1"/>
    </source>
</evidence>
<dbReference type="EMBL" id="CM023481">
    <property type="protein sequence ID" value="KAH6946271.1"/>
    <property type="molecule type" value="Genomic_DNA"/>
</dbReference>